<evidence type="ECO:0000313" key="2">
    <source>
        <dbReference type="Proteomes" id="UP000616785"/>
    </source>
</evidence>
<comment type="caution">
    <text evidence="1">The sequence shown here is derived from an EMBL/GenBank/DDBJ whole genome shotgun (WGS) entry which is preliminary data.</text>
</comment>
<organism evidence="1 2">
    <name type="scientific">Stenotrophomonas maltophilia</name>
    <name type="common">Pseudomonas maltophilia</name>
    <name type="synonym">Xanthomonas maltophilia</name>
    <dbReference type="NCBI Taxonomy" id="40324"/>
    <lineage>
        <taxon>Bacteria</taxon>
        <taxon>Pseudomonadati</taxon>
        <taxon>Pseudomonadota</taxon>
        <taxon>Gammaproteobacteria</taxon>
        <taxon>Lysobacterales</taxon>
        <taxon>Lysobacteraceae</taxon>
        <taxon>Stenotrophomonas</taxon>
        <taxon>Stenotrophomonas maltophilia group</taxon>
    </lineage>
</organism>
<dbReference type="Proteomes" id="UP000616785">
    <property type="component" value="Unassembled WGS sequence"/>
</dbReference>
<dbReference type="AlphaFoldDB" id="A0AA40Y3D1"/>
<dbReference type="EMBL" id="JADUNO010000002">
    <property type="protein sequence ID" value="MBH1638067.1"/>
    <property type="molecule type" value="Genomic_DNA"/>
</dbReference>
<accession>A0AA40Y3D1</accession>
<name>A0AA40Y3D1_STEMA</name>
<evidence type="ECO:0000313" key="1">
    <source>
        <dbReference type="EMBL" id="MBH1638067.1"/>
    </source>
</evidence>
<proteinExistence type="predicted"/>
<sequence>MSASESWFSEALHHGRVLHKYRIEVMHSADRRGVTLIRPLRKRSREGVLYTRFPDVQTQLDTLDQLPSQELIERCRVPEKEAGAVPVECVLAFVRREWAAQNHALCEPLLAVLLERLRRRLPRALNLDGKTASLSRSDQAEQVHDTFVAMLIGEANDYDERLDYYEISFSQSIAKLSLTAKRRSRRSIGRQEELYDEDEGELRADVELAIGVFDPFNPDLLQDEIYRSRLPAAMEKLKPLEKRIVEMWRNDVPIDSKDPSITTMTRITGRSEKGIRNIRDRAFAKLRGLLSPEGEV</sequence>
<protein>
    <submittedName>
        <fullName evidence="1">Uncharacterized protein</fullName>
    </submittedName>
</protein>
<reference evidence="1" key="1">
    <citation type="submission" date="2020-11" db="EMBL/GenBank/DDBJ databases">
        <title>Enhanced detection system for hospital associated transmission using whole genome sequencing surveillance.</title>
        <authorList>
            <person name="Harrison L.H."/>
            <person name="Van Tyne D."/>
            <person name="Marsh J.W."/>
            <person name="Griffith M.P."/>
            <person name="Snyder D.J."/>
            <person name="Cooper V.S."/>
            <person name="Mustapha M."/>
        </authorList>
    </citation>
    <scope>NUCLEOTIDE SEQUENCE</scope>
    <source>
        <strain evidence="1">STEN00092</strain>
    </source>
</reference>
<gene>
    <name evidence="1" type="ORF">I5U57_01230</name>
</gene>